<dbReference type="InterPro" id="IPR001020">
    <property type="entry name" value="PTS_HPr_His_P_site"/>
</dbReference>
<gene>
    <name evidence="7" type="ORF">J0B03_08830</name>
</gene>
<dbReference type="PROSITE" id="PS00369">
    <property type="entry name" value="PTS_HPR_HIS"/>
    <property type="match status" value="1"/>
</dbReference>
<evidence type="ECO:0000313" key="8">
    <source>
        <dbReference type="Proteomes" id="UP000663499"/>
    </source>
</evidence>
<dbReference type="PANTHER" id="PTHR33705:SF2">
    <property type="entry name" value="PHOSPHOCARRIER PROTEIN NPR"/>
    <property type="match status" value="1"/>
</dbReference>
<evidence type="ECO:0000256" key="5">
    <source>
        <dbReference type="ARBA" id="ARBA00022683"/>
    </source>
</evidence>
<dbReference type="CDD" id="cd00367">
    <property type="entry name" value="PTS-HPr_like"/>
    <property type="match status" value="1"/>
</dbReference>
<evidence type="ECO:0000313" key="7">
    <source>
        <dbReference type="EMBL" id="QSX07908.1"/>
    </source>
</evidence>
<dbReference type="InterPro" id="IPR035895">
    <property type="entry name" value="HPr-like_sf"/>
</dbReference>
<dbReference type="Proteomes" id="UP000663499">
    <property type="component" value="Chromosome"/>
</dbReference>
<dbReference type="Pfam" id="PF00381">
    <property type="entry name" value="PTS-HPr"/>
    <property type="match status" value="1"/>
</dbReference>
<comment type="subcellular location">
    <subcellularLocation>
        <location evidence="2">Cytoplasm</location>
    </subcellularLocation>
</comment>
<evidence type="ECO:0000256" key="4">
    <source>
        <dbReference type="ARBA" id="ARBA00022490"/>
    </source>
</evidence>
<evidence type="ECO:0000259" key="6">
    <source>
        <dbReference type="PROSITE" id="PS51350"/>
    </source>
</evidence>
<feature type="domain" description="HPr" evidence="6">
    <location>
        <begin position="1"/>
        <end position="88"/>
    </location>
</feature>
<dbReference type="PROSITE" id="PS51350">
    <property type="entry name" value="PTS_HPR_DOM"/>
    <property type="match status" value="1"/>
</dbReference>
<dbReference type="RefSeq" id="WP_207299250.1">
    <property type="nucleotide sequence ID" value="NZ_CP071444.1"/>
</dbReference>
<keyword evidence="8" id="KW-1185">Reference proteome</keyword>
<evidence type="ECO:0000256" key="3">
    <source>
        <dbReference type="ARBA" id="ARBA00020422"/>
    </source>
</evidence>
<keyword evidence="5" id="KW-0598">Phosphotransferase system</keyword>
<sequence length="88" mass="9397">MFSKEITIMNATGLHARPASMFVQEAGKYKSDIHVVKDGKKINAKSIMGIMAGGIAKGTQVVIEAEGEDEETAVEALVALIESKFGEE</sequence>
<dbReference type="KEGG" id="alka:J0B03_08830"/>
<keyword evidence="4" id="KW-0963">Cytoplasm</keyword>
<organism evidence="7 8">
    <name type="scientific">Alkalibacter rhizosphaerae</name>
    <dbReference type="NCBI Taxonomy" id="2815577"/>
    <lineage>
        <taxon>Bacteria</taxon>
        <taxon>Bacillati</taxon>
        <taxon>Bacillota</taxon>
        <taxon>Clostridia</taxon>
        <taxon>Eubacteriales</taxon>
        <taxon>Eubacteriaceae</taxon>
        <taxon>Alkalibacter</taxon>
    </lineage>
</organism>
<dbReference type="InterPro" id="IPR000032">
    <property type="entry name" value="HPr-like"/>
</dbReference>
<dbReference type="InterPro" id="IPR050399">
    <property type="entry name" value="HPr"/>
</dbReference>
<accession>A0A974XGJ3</accession>
<comment type="function">
    <text evidence="1">General (non sugar-specific) component of the phosphoenolpyruvate-dependent sugar phosphotransferase system (sugar PTS). This major carbohydrate active-transport system catalyzes the phosphorylation of incoming sugar substrates concomitantly with their translocation across the cell membrane. The phosphoryl group from phosphoenolpyruvate (PEP) is transferred to the phosphoryl carrier protein HPr by enzyme I. Phospho-HPr then transfers it to the PTS EIIA domain.</text>
</comment>
<dbReference type="PANTHER" id="PTHR33705">
    <property type="entry name" value="PHOSPHOCARRIER PROTEIN HPR"/>
    <property type="match status" value="1"/>
</dbReference>
<dbReference type="AlphaFoldDB" id="A0A974XGJ3"/>
<name>A0A974XGJ3_9FIRM</name>
<dbReference type="EMBL" id="CP071444">
    <property type="protein sequence ID" value="QSX07908.1"/>
    <property type="molecule type" value="Genomic_DNA"/>
</dbReference>
<protein>
    <recommendedName>
        <fullName evidence="3">Phosphocarrier protein HPr</fullName>
    </recommendedName>
</protein>
<dbReference type="NCBIfam" id="TIGR01003">
    <property type="entry name" value="PTS_HPr_family"/>
    <property type="match status" value="1"/>
</dbReference>
<evidence type="ECO:0000256" key="2">
    <source>
        <dbReference type="ARBA" id="ARBA00004496"/>
    </source>
</evidence>
<dbReference type="PRINTS" id="PR00107">
    <property type="entry name" value="PHOSPHOCPHPR"/>
</dbReference>
<dbReference type="Gene3D" id="3.30.1340.10">
    <property type="entry name" value="HPr-like"/>
    <property type="match status" value="1"/>
</dbReference>
<reference evidence="7" key="1">
    <citation type="submission" date="2021-03" db="EMBL/GenBank/DDBJ databases">
        <title>Alkalibacter marinus sp. nov., isolated from tidal flat sediment.</title>
        <authorList>
            <person name="Namirimu T."/>
            <person name="Yang J.-A."/>
            <person name="Yang S.-H."/>
            <person name="Kim Y.-J."/>
            <person name="Kwon K.K."/>
        </authorList>
    </citation>
    <scope>NUCLEOTIDE SEQUENCE</scope>
    <source>
        <strain evidence="7">ES005</strain>
    </source>
</reference>
<proteinExistence type="predicted"/>
<dbReference type="GO" id="GO:0005737">
    <property type="term" value="C:cytoplasm"/>
    <property type="evidence" value="ECO:0007669"/>
    <property type="project" value="UniProtKB-SubCell"/>
</dbReference>
<dbReference type="SUPFAM" id="SSF55594">
    <property type="entry name" value="HPr-like"/>
    <property type="match status" value="1"/>
</dbReference>
<dbReference type="GO" id="GO:0009401">
    <property type="term" value="P:phosphoenolpyruvate-dependent sugar phosphotransferase system"/>
    <property type="evidence" value="ECO:0007669"/>
    <property type="project" value="UniProtKB-KW"/>
</dbReference>
<evidence type="ECO:0000256" key="1">
    <source>
        <dbReference type="ARBA" id="ARBA00003681"/>
    </source>
</evidence>